<accession>A0A1T0CPV2</accession>
<dbReference type="STRING" id="573983.B0681_07635"/>
<feature type="domain" description="Thioredoxin" evidence="2">
    <location>
        <begin position="32"/>
        <end position="166"/>
    </location>
</feature>
<keyword evidence="1" id="KW-0812">Transmembrane</keyword>
<proteinExistence type="predicted"/>
<dbReference type="PANTHER" id="PTHR42852">
    <property type="entry name" value="THIOL:DISULFIDE INTERCHANGE PROTEIN DSBE"/>
    <property type="match status" value="1"/>
</dbReference>
<evidence type="ECO:0000256" key="1">
    <source>
        <dbReference type="SAM" id="Phobius"/>
    </source>
</evidence>
<dbReference type="InterPro" id="IPR013766">
    <property type="entry name" value="Thioredoxin_domain"/>
</dbReference>
<dbReference type="InterPro" id="IPR000866">
    <property type="entry name" value="AhpC/TSA"/>
</dbReference>
<dbReference type="Gene3D" id="3.40.30.10">
    <property type="entry name" value="Glutaredoxin"/>
    <property type="match status" value="1"/>
</dbReference>
<dbReference type="GO" id="GO:0016209">
    <property type="term" value="F:antioxidant activity"/>
    <property type="evidence" value="ECO:0007669"/>
    <property type="project" value="InterPro"/>
</dbReference>
<feature type="transmembrane region" description="Helical" evidence="1">
    <location>
        <begin position="12"/>
        <end position="33"/>
    </location>
</feature>
<evidence type="ECO:0000313" key="4">
    <source>
        <dbReference type="Proteomes" id="UP000190683"/>
    </source>
</evidence>
<evidence type="ECO:0000259" key="2">
    <source>
        <dbReference type="PROSITE" id="PS51352"/>
    </source>
</evidence>
<name>A0A1T0CPV2_9GAMM</name>
<dbReference type="GO" id="GO:0016491">
    <property type="term" value="F:oxidoreductase activity"/>
    <property type="evidence" value="ECO:0007669"/>
    <property type="project" value="InterPro"/>
</dbReference>
<dbReference type="RefSeq" id="WP_078318142.1">
    <property type="nucleotide sequence ID" value="NZ_MUYV01000010.1"/>
</dbReference>
<keyword evidence="4" id="KW-1185">Reference proteome</keyword>
<comment type="caution">
    <text evidence="3">The sequence shown here is derived from an EMBL/GenBank/DDBJ whole genome shotgun (WGS) entry which is preliminary data.</text>
</comment>
<dbReference type="PANTHER" id="PTHR42852:SF17">
    <property type="entry name" value="THIOREDOXIN-LIKE PROTEIN HI_1115"/>
    <property type="match status" value="1"/>
</dbReference>
<dbReference type="Proteomes" id="UP000190683">
    <property type="component" value="Unassembled WGS sequence"/>
</dbReference>
<dbReference type="CDD" id="cd03011">
    <property type="entry name" value="TlpA_like_ScsD_MtbDsbE"/>
    <property type="match status" value="1"/>
</dbReference>
<dbReference type="Pfam" id="PF00578">
    <property type="entry name" value="AhpC-TSA"/>
    <property type="match status" value="1"/>
</dbReference>
<dbReference type="SUPFAM" id="SSF52833">
    <property type="entry name" value="Thioredoxin-like"/>
    <property type="match status" value="1"/>
</dbReference>
<sequence>MSKKPSFSIARLMRTLVSYLLIFMVMYTAINLWRAPSAPDAPTLGLAKTGVPDALAASHEAPVLVYFWGTWCHICSITSPSVQALKDSGYQVLGVAVSSGDDEVLHAYMRTQGYDFNTINDTDGQIFRQWQGQVTPSYAIIKDGKITQSFTGIAPLWSLKLRMWWS</sequence>
<keyword evidence="1" id="KW-0472">Membrane</keyword>
<evidence type="ECO:0000313" key="3">
    <source>
        <dbReference type="EMBL" id="OOS24370.1"/>
    </source>
</evidence>
<dbReference type="InterPro" id="IPR036249">
    <property type="entry name" value="Thioredoxin-like_sf"/>
</dbReference>
<gene>
    <name evidence="3" type="ORF">B0681_07635</name>
</gene>
<dbReference type="EMBL" id="MUYV01000010">
    <property type="protein sequence ID" value="OOS24370.1"/>
    <property type="molecule type" value="Genomic_DNA"/>
</dbReference>
<dbReference type="PROSITE" id="PS51352">
    <property type="entry name" value="THIOREDOXIN_2"/>
    <property type="match status" value="1"/>
</dbReference>
<organism evidence="3 4">
    <name type="scientific">Moraxella porci DSM 25326</name>
    <dbReference type="NCBI Taxonomy" id="573983"/>
    <lineage>
        <taxon>Bacteria</taxon>
        <taxon>Pseudomonadati</taxon>
        <taxon>Pseudomonadota</taxon>
        <taxon>Gammaproteobacteria</taxon>
        <taxon>Moraxellales</taxon>
        <taxon>Moraxellaceae</taxon>
        <taxon>Moraxella</taxon>
    </lineage>
</organism>
<protein>
    <recommendedName>
        <fullName evidence="2">Thioredoxin domain-containing protein</fullName>
    </recommendedName>
</protein>
<keyword evidence="1" id="KW-1133">Transmembrane helix</keyword>
<dbReference type="AlphaFoldDB" id="A0A1T0CPV2"/>
<dbReference type="InterPro" id="IPR050553">
    <property type="entry name" value="Thioredoxin_ResA/DsbE_sf"/>
</dbReference>
<reference evidence="3 4" key="1">
    <citation type="submission" date="2017-02" db="EMBL/GenBank/DDBJ databases">
        <title>Draft genome sequence of Moraxella porci CCUG 54912T type strain.</title>
        <authorList>
            <person name="Salva-Serra F."/>
            <person name="Engstrom-Jakobsson H."/>
            <person name="Thorell K."/>
            <person name="Jaen-Luchoro D."/>
            <person name="Gonzales-Siles L."/>
            <person name="Karlsson R."/>
            <person name="Yazdan S."/>
            <person name="Boulund F."/>
            <person name="Johnning A."/>
            <person name="Engstrand L."/>
            <person name="Kristiansson E."/>
            <person name="Moore E."/>
        </authorList>
    </citation>
    <scope>NUCLEOTIDE SEQUENCE [LARGE SCALE GENOMIC DNA]</scope>
    <source>
        <strain evidence="3 4">CCUG 54912</strain>
    </source>
</reference>